<protein>
    <submittedName>
        <fullName evidence="1">Uncharacterized protein</fullName>
    </submittedName>
</protein>
<dbReference type="AlphaFoldDB" id="A0AAV6LKH5"/>
<keyword evidence="2" id="KW-1185">Reference proteome</keyword>
<dbReference type="EMBL" id="JACTNZ010000001">
    <property type="protein sequence ID" value="KAG5565633.1"/>
    <property type="molecule type" value="Genomic_DNA"/>
</dbReference>
<evidence type="ECO:0000313" key="2">
    <source>
        <dbReference type="Proteomes" id="UP000823749"/>
    </source>
</evidence>
<accession>A0AAV6LKH5</accession>
<evidence type="ECO:0000313" key="1">
    <source>
        <dbReference type="EMBL" id="KAG5565633.1"/>
    </source>
</evidence>
<reference evidence="1" key="1">
    <citation type="submission" date="2020-08" db="EMBL/GenBank/DDBJ databases">
        <title>Plant Genome Project.</title>
        <authorList>
            <person name="Zhang R.-G."/>
        </authorList>
    </citation>
    <scope>NUCLEOTIDE SEQUENCE</scope>
    <source>
        <strain evidence="1">WSP0</strain>
        <tissue evidence="1">Leaf</tissue>
    </source>
</reference>
<sequence>MFISLNGQPPYPNPTPEHLQRGLATFNAIIGDLHDGPILPIQLDPASTHRDPIFIMTDPNPSQSFGNRFRAMIPALPEPEPKIDMHAVGWVIADTTTMPLL</sequence>
<comment type="caution">
    <text evidence="1">The sequence shown here is derived from an EMBL/GenBank/DDBJ whole genome shotgun (WGS) entry which is preliminary data.</text>
</comment>
<organism evidence="1 2">
    <name type="scientific">Rhododendron griersonianum</name>
    <dbReference type="NCBI Taxonomy" id="479676"/>
    <lineage>
        <taxon>Eukaryota</taxon>
        <taxon>Viridiplantae</taxon>
        <taxon>Streptophyta</taxon>
        <taxon>Embryophyta</taxon>
        <taxon>Tracheophyta</taxon>
        <taxon>Spermatophyta</taxon>
        <taxon>Magnoliopsida</taxon>
        <taxon>eudicotyledons</taxon>
        <taxon>Gunneridae</taxon>
        <taxon>Pentapetalae</taxon>
        <taxon>asterids</taxon>
        <taxon>Ericales</taxon>
        <taxon>Ericaceae</taxon>
        <taxon>Ericoideae</taxon>
        <taxon>Rhodoreae</taxon>
        <taxon>Rhododendron</taxon>
    </lineage>
</organism>
<proteinExistence type="predicted"/>
<gene>
    <name evidence="1" type="ORF">RHGRI_001521</name>
</gene>
<name>A0AAV6LKH5_9ERIC</name>
<dbReference type="Proteomes" id="UP000823749">
    <property type="component" value="Chromosome 1"/>
</dbReference>